<feature type="compositionally biased region" description="Polar residues" evidence="1">
    <location>
        <begin position="53"/>
        <end position="69"/>
    </location>
</feature>
<evidence type="ECO:0000313" key="3">
    <source>
        <dbReference type="Proteomes" id="UP000179920"/>
    </source>
</evidence>
<proteinExistence type="predicted"/>
<accession>A0A1K0GU08</accession>
<dbReference type="AlphaFoldDB" id="A0A1K0GU08"/>
<sequence length="342" mass="37162">MSTNPCHNTSYVDLYLLEMDLTIGEGLVNLSQTSELPSTSTTSNHARPATRADLSQTPELPNPSTTSNRARPATRASRTQNQDTESGKYFVWSNDEVLWLVTILFDIDYYQKSLLKGCLTKEQEKGLKISKETLYKQIYDEIFPNSNITNGGSHVKTKLHWLESQYITIKNTFSQTGSGLLLCDLSPDHSDFASHSAAVVKYPWFEMFHKIMSKYPSAGPVTLVTSSTYDPVQAAQSSNGDTGDAMEEDNNPFPSCRSIPGLEALAEGAPDNPIGPRVLSLSSAFPSPSTSSNPFGSPGATPHNHLASTAFGVDQEPESTGLSSPTKKTSASKKQDDIADLV</sequence>
<evidence type="ECO:0008006" key="4">
    <source>
        <dbReference type="Google" id="ProtNLM"/>
    </source>
</evidence>
<evidence type="ECO:0000313" key="2">
    <source>
        <dbReference type="EMBL" id="SAM83976.1"/>
    </source>
</evidence>
<gene>
    <name evidence="2" type="ORF">UBRO_20800</name>
</gene>
<feature type="region of interest" description="Disordered" evidence="1">
    <location>
        <begin position="233"/>
        <end position="342"/>
    </location>
</feature>
<name>A0A1K0GU08_9BASI</name>
<feature type="compositionally biased region" description="Polar residues" evidence="1">
    <location>
        <begin position="34"/>
        <end position="45"/>
    </location>
</feature>
<feature type="compositionally biased region" description="Basic and acidic residues" evidence="1">
    <location>
        <begin position="333"/>
        <end position="342"/>
    </location>
</feature>
<feature type="compositionally biased region" description="Low complexity" evidence="1">
    <location>
        <begin position="279"/>
        <end position="299"/>
    </location>
</feature>
<dbReference type="Proteomes" id="UP000179920">
    <property type="component" value="Chromosome XII"/>
</dbReference>
<feature type="region of interest" description="Disordered" evidence="1">
    <location>
        <begin position="34"/>
        <end position="82"/>
    </location>
</feature>
<protein>
    <recommendedName>
        <fullName evidence="4">Myb/SANT-like domain-containing protein</fullName>
    </recommendedName>
</protein>
<reference evidence="3" key="1">
    <citation type="submission" date="2016-04" db="EMBL/GenBank/DDBJ databases">
        <authorList>
            <person name="Guldener U."/>
            <person name="Guldener U."/>
        </authorList>
    </citation>
    <scope>NUCLEOTIDE SEQUENCE [LARGE SCALE GENOMIC DNA]</scope>
    <source>
        <strain evidence="3">UB2112</strain>
    </source>
</reference>
<dbReference type="EMBL" id="LT558128">
    <property type="protein sequence ID" value="SAM83976.1"/>
    <property type="molecule type" value="Genomic_DNA"/>
</dbReference>
<organism evidence="2 3">
    <name type="scientific">Ustilago bromivora</name>
    <dbReference type="NCBI Taxonomy" id="307758"/>
    <lineage>
        <taxon>Eukaryota</taxon>
        <taxon>Fungi</taxon>
        <taxon>Dikarya</taxon>
        <taxon>Basidiomycota</taxon>
        <taxon>Ustilaginomycotina</taxon>
        <taxon>Ustilaginomycetes</taxon>
        <taxon>Ustilaginales</taxon>
        <taxon>Ustilaginaceae</taxon>
        <taxon>Ustilago</taxon>
    </lineage>
</organism>
<evidence type="ECO:0000256" key="1">
    <source>
        <dbReference type="SAM" id="MobiDB-lite"/>
    </source>
</evidence>